<accession>A0A1M4SJD2</accession>
<evidence type="ECO:0000313" key="2">
    <source>
        <dbReference type="EMBL" id="SHE32296.1"/>
    </source>
</evidence>
<keyword evidence="3" id="KW-1185">Reference proteome</keyword>
<dbReference type="Pfam" id="PF13380">
    <property type="entry name" value="CoA_binding_2"/>
    <property type="match status" value="1"/>
</dbReference>
<dbReference type="Proteomes" id="UP000184035">
    <property type="component" value="Unassembled WGS sequence"/>
</dbReference>
<gene>
    <name evidence="2" type="ORF">SAMN05443638_10153</name>
</gene>
<dbReference type="OrthoDB" id="9804695at2"/>
<sequence length="123" mass="13948">MDGKTMVSNFKNWVVVGDVNNNKKYAYRILEKFKEKNYNVAGVNPKGGNEVYLRLKDVPFKIECIDLCINPKVGLEIIKEAKELGIKNILIQPGAESDEIISYCKENDLEAIENCALVQLNRI</sequence>
<dbReference type="STRING" id="1533.SAMN05443638_10153"/>
<reference evidence="2 3" key="1">
    <citation type="submission" date="2016-11" db="EMBL/GenBank/DDBJ databases">
        <authorList>
            <person name="Jaros S."/>
            <person name="Januszkiewicz K."/>
            <person name="Wedrychowicz H."/>
        </authorList>
    </citation>
    <scope>NUCLEOTIDE SEQUENCE [LARGE SCALE GENOMIC DNA]</scope>
    <source>
        <strain evidence="2 3">DSM 2631</strain>
    </source>
</reference>
<dbReference type="PANTHER" id="PTHR33303">
    <property type="entry name" value="CYTOPLASMIC PROTEIN-RELATED"/>
    <property type="match status" value="1"/>
</dbReference>
<organism evidence="2 3">
    <name type="scientific">Clostridium fallax</name>
    <dbReference type="NCBI Taxonomy" id="1533"/>
    <lineage>
        <taxon>Bacteria</taxon>
        <taxon>Bacillati</taxon>
        <taxon>Bacillota</taxon>
        <taxon>Clostridia</taxon>
        <taxon>Eubacteriales</taxon>
        <taxon>Clostridiaceae</taxon>
        <taxon>Clostridium</taxon>
    </lineage>
</organism>
<dbReference type="PANTHER" id="PTHR33303:SF2">
    <property type="entry name" value="COA-BINDING DOMAIN-CONTAINING PROTEIN"/>
    <property type="match status" value="1"/>
</dbReference>
<dbReference type="SMART" id="SM00881">
    <property type="entry name" value="CoA_binding"/>
    <property type="match status" value="1"/>
</dbReference>
<dbReference type="SUPFAM" id="SSF51735">
    <property type="entry name" value="NAD(P)-binding Rossmann-fold domains"/>
    <property type="match status" value="1"/>
</dbReference>
<dbReference type="RefSeq" id="WP_111944842.1">
    <property type="nucleotide sequence ID" value="NZ_FQVM01000001.1"/>
</dbReference>
<dbReference type="EMBL" id="FQVM01000001">
    <property type="protein sequence ID" value="SHE32296.1"/>
    <property type="molecule type" value="Genomic_DNA"/>
</dbReference>
<dbReference type="Gene3D" id="3.40.50.720">
    <property type="entry name" value="NAD(P)-binding Rossmann-like Domain"/>
    <property type="match status" value="1"/>
</dbReference>
<name>A0A1M4SJD2_9CLOT</name>
<dbReference type="AlphaFoldDB" id="A0A1M4SJD2"/>
<feature type="domain" description="CoA-binding" evidence="1">
    <location>
        <begin position="7"/>
        <end position="95"/>
    </location>
</feature>
<protein>
    <submittedName>
        <fullName evidence="2">Predicted CoA-binding protein</fullName>
    </submittedName>
</protein>
<evidence type="ECO:0000313" key="3">
    <source>
        <dbReference type="Proteomes" id="UP000184035"/>
    </source>
</evidence>
<dbReference type="InterPro" id="IPR036291">
    <property type="entry name" value="NAD(P)-bd_dom_sf"/>
</dbReference>
<proteinExistence type="predicted"/>
<evidence type="ECO:0000259" key="1">
    <source>
        <dbReference type="SMART" id="SM00881"/>
    </source>
</evidence>
<dbReference type="InterPro" id="IPR003781">
    <property type="entry name" value="CoA-bd"/>
</dbReference>